<keyword evidence="1" id="KW-1133">Transmembrane helix</keyword>
<comment type="caution">
    <text evidence="2">The sequence shown here is derived from an EMBL/GenBank/DDBJ whole genome shotgun (WGS) entry which is preliminary data.</text>
</comment>
<evidence type="ECO:0000256" key="1">
    <source>
        <dbReference type="SAM" id="Phobius"/>
    </source>
</evidence>
<feature type="transmembrane region" description="Helical" evidence="1">
    <location>
        <begin position="20"/>
        <end position="45"/>
    </location>
</feature>
<name>A0A921GPP5_9MICO</name>
<evidence type="ECO:0008006" key="4">
    <source>
        <dbReference type="Google" id="ProtNLM"/>
    </source>
</evidence>
<protein>
    <recommendedName>
        <fullName evidence="4">PH domain-containing protein</fullName>
    </recommendedName>
</protein>
<dbReference type="Proteomes" id="UP000775129">
    <property type="component" value="Unassembled WGS sequence"/>
</dbReference>
<dbReference type="EMBL" id="DYWO01000388">
    <property type="protein sequence ID" value="HJF50672.1"/>
    <property type="molecule type" value="Genomic_DNA"/>
</dbReference>
<proteinExistence type="predicted"/>
<accession>A0A921GPP5</accession>
<feature type="transmembrane region" description="Helical" evidence="1">
    <location>
        <begin position="52"/>
        <end position="71"/>
    </location>
</feature>
<reference evidence="2" key="2">
    <citation type="submission" date="2021-09" db="EMBL/GenBank/DDBJ databases">
        <authorList>
            <person name="Gilroy R."/>
        </authorList>
    </citation>
    <scope>NUCLEOTIDE SEQUENCE</scope>
    <source>
        <strain evidence="2">1647</strain>
    </source>
</reference>
<evidence type="ECO:0000313" key="2">
    <source>
        <dbReference type="EMBL" id="HJF50672.1"/>
    </source>
</evidence>
<evidence type="ECO:0000313" key="3">
    <source>
        <dbReference type="Proteomes" id="UP000775129"/>
    </source>
</evidence>
<dbReference type="AlphaFoldDB" id="A0A921GPP5"/>
<gene>
    <name evidence="2" type="ORF">K8W24_12935</name>
</gene>
<reference evidence="2" key="1">
    <citation type="journal article" date="2021" name="PeerJ">
        <title>Extensive microbial diversity within the chicken gut microbiome revealed by metagenomics and culture.</title>
        <authorList>
            <person name="Gilroy R."/>
            <person name="Ravi A."/>
            <person name="Getino M."/>
            <person name="Pursley I."/>
            <person name="Horton D.L."/>
            <person name="Alikhan N.F."/>
            <person name="Baker D."/>
            <person name="Gharbi K."/>
            <person name="Hall N."/>
            <person name="Watson M."/>
            <person name="Adriaenssens E.M."/>
            <person name="Foster-Nyarko E."/>
            <person name="Jarju S."/>
            <person name="Secka A."/>
            <person name="Antonio M."/>
            <person name="Oren A."/>
            <person name="Chaudhuri R.R."/>
            <person name="La Ragione R."/>
            <person name="Hildebrand F."/>
            <person name="Pallen M.J."/>
        </authorList>
    </citation>
    <scope>NUCLEOTIDE SEQUENCE</scope>
    <source>
        <strain evidence="2">1647</strain>
    </source>
</reference>
<sequence length="172" mass="18579">MPSTSSTSGSVLYHAPHVNVARIAVLVFLGLPILLVLGIGLLLLVGHSKNPALLVLTTPPSLLAIAAAVVLTRLRFTVSTSGLTIVNFLVTHRLAWHEVQVIRTSPDFFLRGATTVHTRDGRSLTALVTTANYAMWRGESFRDHGEDLRSGGRPAHAAIDAHRRYLAGEFGR</sequence>
<organism evidence="2 3">
    <name type="scientific">Brachybacterium paraconglomeratum</name>
    <dbReference type="NCBI Taxonomy" id="173362"/>
    <lineage>
        <taxon>Bacteria</taxon>
        <taxon>Bacillati</taxon>
        <taxon>Actinomycetota</taxon>
        <taxon>Actinomycetes</taxon>
        <taxon>Micrococcales</taxon>
        <taxon>Dermabacteraceae</taxon>
        <taxon>Brachybacterium</taxon>
    </lineage>
</organism>
<keyword evidence="1" id="KW-0812">Transmembrane</keyword>
<keyword evidence="1" id="KW-0472">Membrane</keyword>